<evidence type="ECO:0000313" key="3">
    <source>
        <dbReference type="Proteomes" id="UP000799772"/>
    </source>
</evidence>
<feature type="compositionally biased region" description="Low complexity" evidence="1">
    <location>
        <begin position="1"/>
        <end position="16"/>
    </location>
</feature>
<comment type="caution">
    <text evidence="2">The sequence shown here is derived from an EMBL/GenBank/DDBJ whole genome shotgun (WGS) entry which is preliminary data.</text>
</comment>
<dbReference type="Proteomes" id="UP000799772">
    <property type="component" value="Unassembled WGS sequence"/>
</dbReference>
<feature type="region of interest" description="Disordered" evidence="1">
    <location>
        <begin position="1"/>
        <end position="24"/>
    </location>
</feature>
<dbReference type="AlphaFoldDB" id="A0A9P4IG50"/>
<accession>A0A9P4IG50</accession>
<name>A0A9P4IG50_9PEZI</name>
<keyword evidence="3" id="KW-1185">Reference proteome</keyword>
<sequence length="277" mass="30909">MGHNALPMDAPAAMPPSLQSKSLEPTPDLLTRAFNEALRPHQEKLDQLEADNQDMRAYIESLEQERAELHNWIDKRGLRPDVPPSIAKSMDAPNPNAAQSLSNQLDRKITIVNFDLHRLQDDLNDSISTRHFADSMLKFLPDLSRLSALPTGPKYAFDLLLKLGGNLNSHGGLDSQDEEDKLVRKDFFDRVDNLMVDIVSRRFEEGEEWPVQREIRRLEKTATYLRNFGVESYFPRALDLMKSESGGAGYGSDGQHSGSAGVNGVGGGVPNENPPKY</sequence>
<evidence type="ECO:0000256" key="1">
    <source>
        <dbReference type="SAM" id="MobiDB-lite"/>
    </source>
</evidence>
<proteinExistence type="predicted"/>
<evidence type="ECO:0000313" key="2">
    <source>
        <dbReference type="EMBL" id="KAF2098693.1"/>
    </source>
</evidence>
<gene>
    <name evidence="2" type="ORF">NA57DRAFT_39696</name>
</gene>
<feature type="region of interest" description="Disordered" evidence="1">
    <location>
        <begin position="245"/>
        <end position="277"/>
    </location>
</feature>
<organism evidence="2 3">
    <name type="scientific">Rhizodiscina lignyota</name>
    <dbReference type="NCBI Taxonomy" id="1504668"/>
    <lineage>
        <taxon>Eukaryota</taxon>
        <taxon>Fungi</taxon>
        <taxon>Dikarya</taxon>
        <taxon>Ascomycota</taxon>
        <taxon>Pezizomycotina</taxon>
        <taxon>Dothideomycetes</taxon>
        <taxon>Pleosporomycetidae</taxon>
        <taxon>Aulographales</taxon>
        <taxon>Rhizodiscinaceae</taxon>
        <taxon>Rhizodiscina</taxon>
    </lineage>
</organism>
<protein>
    <submittedName>
        <fullName evidence="2">Uncharacterized protein</fullName>
    </submittedName>
</protein>
<reference evidence="2" key="1">
    <citation type="journal article" date="2020" name="Stud. Mycol.">
        <title>101 Dothideomycetes genomes: a test case for predicting lifestyles and emergence of pathogens.</title>
        <authorList>
            <person name="Haridas S."/>
            <person name="Albert R."/>
            <person name="Binder M."/>
            <person name="Bloem J."/>
            <person name="Labutti K."/>
            <person name="Salamov A."/>
            <person name="Andreopoulos B."/>
            <person name="Baker S."/>
            <person name="Barry K."/>
            <person name="Bills G."/>
            <person name="Bluhm B."/>
            <person name="Cannon C."/>
            <person name="Castanera R."/>
            <person name="Culley D."/>
            <person name="Daum C."/>
            <person name="Ezra D."/>
            <person name="Gonzalez J."/>
            <person name="Henrissat B."/>
            <person name="Kuo A."/>
            <person name="Liang C."/>
            <person name="Lipzen A."/>
            <person name="Lutzoni F."/>
            <person name="Magnuson J."/>
            <person name="Mondo S."/>
            <person name="Nolan M."/>
            <person name="Ohm R."/>
            <person name="Pangilinan J."/>
            <person name="Park H.-J."/>
            <person name="Ramirez L."/>
            <person name="Alfaro M."/>
            <person name="Sun H."/>
            <person name="Tritt A."/>
            <person name="Yoshinaga Y."/>
            <person name="Zwiers L.-H."/>
            <person name="Turgeon B."/>
            <person name="Goodwin S."/>
            <person name="Spatafora J."/>
            <person name="Crous P."/>
            <person name="Grigoriev I."/>
        </authorList>
    </citation>
    <scope>NUCLEOTIDE SEQUENCE</scope>
    <source>
        <strain evidence="2">CBS 133067</strain>
    </source>
</reference>
<dbReference type="OrthoDB" id="5296889at2759"/>
<dbReference type="EMBL" id="ML978126">
    <property type="protein sequence ID" value="KAF2098693.1"/>
    <property type="molecule type" value="Genomic_DNA"/>
</dbReference>